<evidence type="ECO:0000256" key="6">
    <source>
        <dbReference type="ARBA" id="ARBA00022958"/>
    </source>
</evidence>
<dbReference type="eggNOG" id="KOG1341">
    <property type="taxonomic scope" value="Eukaryota"/>
</dbReference>
<keyword evidence="8" id="KW-0406">Ion transport</keyword>
<keyword evidence="4" id="KW-0633">Potassium transport</keyword>
<feature type="transmembrane region" description="Helical" evidence="11">
    <location>
        <begin position="353"/>
        <end position="377"/>
    </location>
</feature>
<evidence type="ECO:0000313" key="13">
    <source>
        <dbReference type="Proteomes" id="UP000006753"/>
    </source>
</evidence>
<dbReference type="Pfam" id="PF02386">
    <property type="entry name" value="TrkH"/>
    <property type="match status" value="1"/>
</dbReference>
<organism evidence="12 13">
    <name type="scientific">Marssonina brunnea f. sp. multigermtubi (strain MB_m1)</name>
    <name type="common">Marssonina leaf spot fungus</name>
    <dbReference type="NCBI Taxonomy" id="1072389"/>
    <lineage>
        <taxon>Eukaryota</taxon>
        <taxon>Fungi</taxon>
        <taxon>Dikarya</taxon>
        <taxon>Ascomycota</taxon>
        <taxon>Pezizomycotina</taxon>
        <taxon>Leotiomycetes</taxon>
        <taxon>Helotiales</taxon>
        <taxon>Drepanopezizaceae</taxon>
        <taxon>Drepanopeziza</taxon>
    </lineage>
</organism>
<feature type="compositionally biased region" description="Basic and acidic residues" evidence="10">
    <location>
        <begin position="156"/>
        <end position="181"/>
    </location>
</feature>
<comment type="similarity">
    <text evidence="2">Belongs to the TrkH potassium transport family.</text>
</comment>
<evidence type="ECO:0000256" key="10">
    <source>
        <dbReference type="SAM" id="MobiDB-lite"/>
    </source>
</evidence>
<dbReference type="GO" id="GO:0140107">
    <property type="term" value="F:high-affinity potassium ion transmembrane transporter activity"/>
    <property type="evidence" value="ECO:0007669"/>
    <property type="project" value="TreeGrafter"/>
</dbReference>
<keyword evidence="6" id="KW-0630">Potassium</keyword>
<dbReference type="PANTHER" id="PTHR31064">
    <property type="entry name" value="POTASSIUM TRANSPORT PROTEIN DDB_G0292412-RELATED"/>
    <property type="match status" value="1"/>
</dbReference>
<dbReference type="HOGENOM" id="CLU_005947_5_0_1"/>
<evidence type="ECO:0000256" key="2">
    <source>
        <dbReference type="ARBA" id="ARBA00009137"/>
    </source>
</evidence>
<dbReference type="GO" id="GO:0005886">
    <property type="term" value="C:plasma membrane"/>
    <property type="evidence" value="ECO:0007669"/>
    <property type="project" value="InterPro"/>
</dbReference>
<dbReference type="PIRSF" id="PIRSF002450">
    <property type="entry name" value="K+_transpter_TRK"/>
    <property type="match status" value="1"/>
</dbReference>
<feature type="transmembrane region" description="Helical" evidence="11">
    <location>
        <begin position="477"/>
        <end position="497"/>
    </location>
</feature>
<dbReference type="Proteomes" id="UP000006753">
    <property type="component" value="Unassembled WGS sequence"/>
</dbReference>
<evidence type="ECO:0000313" key="12">
    <source>
        <dbReference type="EMBL" id="EKD20836.1"/>
    </source>
</evidence>
<dbReference type="InterPro" id="IPR004773">
    <property type="entry name" value="K/Na_transp_Trk1/HKT1"/>
</dbReference>
<evidence type="ECO:0000256" key="3">
    <source>
        <dbReference type="ARBA" id="ARBA00022448"/>
    </source>
</evidence>
<dbReference type="InParanoid" id="K1X6X3"/>
<feature type="transmembrane region" description="Helical" evidence="11">
    <location>
        <begin position="12"/>
        <end position="30"/>
    </location>
</feature>
<accession>K1X6X3</accession>
<dbReference type="GO" id="GO:1990573">
    <property type="term" value="P:potassium ion import across plasma membrane"/>
    <property type="evidence" value="ECO:0007669"/>
    <property type="project" value="TreeGrafter"/>
</dbReference>
<keyword evidence="7 11" id="KW-1133">Transmembrane helix</keyword>
<evidence type="ECO:0000256" key="7">
    <source>
        <dbReference type="ARBA" id="ARBA00022989"/>
    </source>
</evidence>
<evidence type="ECO:0000256" key="4">
    <source>
        <dbReference type="ARBA" id="ARBA00022538"/>
    </source>
</evidence>
<feature type="transmembrane region" description="Helical" evidence="11">
    <location>
        <begin position="279"/>
        <end position="303"/>
    </location>
</feature>
<dbReference type="PANTHER" id="PTHR31064:SF5">
    <property type="entry name" value="POTASSIUM ION TRANSPORTER (EUROFUNG)"/>
    <property type="match status" value="1"/>
</dbReference>
<reference evidence="12 13" key="1">
    <citation type="journal article" date="2012" name="BMC Genomics">
        <title>Sequencing the genome of Marssonina brunnea reveals fungus-poplar co-evolution.</title>
        <authorList>
            <person name="Zhu S."/>
            <person name="Cao Y.-Z."/>
            <person name="Jiang C."/>
            <person name="Tan B.-Y."/>
            <person name="Wang Z."/>
            <person name="Feng S."/>
            <person name="Zhang L."/>
            <person name="Su X.-H."/>
            <person name="Brejova B."/>
            <person name="Vinar T."/>
            <person name="Xu M."/>
            <person name="Wang M.-X."/>
            <person name="Zhang S.-G."/>
            <person name="Huang M.-R."/>
            <person name="Wu R."/>
            <person name="Zhou Y."/>
        </authorList>
    </citation>
    <scope>NUCLEOTIDE SEQUENCE [LARGE SCALE GENOMIC DNA]</scope>
    <source>
        <strain evidence="12 13">MB_m1</strain>
    </source>
</reference>
<dbReference type="OMA" id="SGPTWIL"/>
<dbReference type="InterPro" id="IPR003445">
    <property type="entry name" value="Cat_transpt"/>
</dbReference>
<keyword evidence="9 11" id="KW-0472">Membrane</keyword>
<keyword evidence="3" id="KW-0813">Transport</keyword>
<dbReference type="GO" id="GO:0030007">
    <property type="term" value="P:intracellular potassium ion homeostasis"/>
    <property type="evidence" value="ECO:0007669"/>
    <property type="project" value="InterPro"/>
</dbReference>
<evidence type="ECO:0000256" key="1">
    <source>
        <dbReference type="ARBA" id="ARBA00004141"/>
    </source>
</evidence>
<dbReference type="KEGG" id="mbe:MBM_01518"/>
<dbReference type="RefSeq" id="XP_007289407.1">
    <property type="nucleotide sequence ID" value="XM_007289345.1"/>
</dbReference>
<dbReference type="InterPro" id="IPR051143">
    <property type="entry name" value="TrkH_K-transport"/>
</dbReference>
<dbReference type="OrthoDB" id="9999863at2759"/>
<feature type="transmembrane region" description="Helical" evidence="11">
    <location>
        <begin position="415"/>
        <end position="435"/>
    </location>
</feature>
<dbReference type="GeneID" id="18757453"/>
<protein>
    <submittedName>
        <fullName evidence="12">Cation transporter</fullName>
    </submittedName>
</protein>
<sequence>MWKPPMNFITFHYMYIIVLSILGYIIIYPHKNMPSTDAFFFGVSAATESGLNTIDVKDLKLYQQLVVLYFFPILGNIGFINIVVVLVRLMWFEKRLRKADSESRAHDAENGTVALPVRDCEAQADLFGSSHRKEESGNETSVNQPAKHINFGPEPEQLREKSARDANQDPERLMSDEEGASRPKSALSGTELGRSFKLRKTATHSSQISNSAAVAHVASSIFVVGASGTERDDGQTPRLKFRIPFLSRQATVGRNSNFHRLTIEDRLRLGGIEYSSLRLLLKIVLGFFFGLHIFGAICLVIWIQYAPAKYTDYVQESGQNKIWWAFYSAQTMANNLGFTLTPDSMISFRDATFPMIVMTFLAYAGNTFYPILLRLVIWMGSKLVSKTSSLREPLQFLLDHPRRCYTLLFPSHPTWVLFGILVVLNVVDVLLIILLDLDNETVTVLPPGPRVLAAIFQSASARSTGTATFNLAEVNPAVQFGLLVMMYISVYPIAISVRASNTYEEKSLGIYSDKRVDVDEQDPRSYLVMHLQNQLSFDLWYIFFGIFCITIAEEQKIADPNNPAINVFSIFFEVVSAYANVGLSLGHPSVLTSLSGKFTPFSKLILCAMMIRGRHRGLPYQLDRAILLPNERLAAIDDSSEETANVDVNMFLMKRHHTQ</sequence>
<gene>
    <name evidence="12" type="ORF">MBM_01518</name>
</gene>
<evidence type="ECO:0000256" key="9">
    <source>
        <dbReference type="ARBA" id="ARBA00023136"/>
    </source>
</evidence>
<comment type="subcellular location">
    <subcellularLocation>
        <location evidence="1">Membrane</location>
        <topology evidence="1">Multi-pass membrane protein</topology>
    </subcellularLocation>
</comment>
<dbReference type="NCBIfam" id="TIGR00934">
    <property type="entry name" value="2a38euk"/>
    <property type="match status" value="1"/>
</dbReference>
<keyword evidence="13" id="KW-1185">Reference proteome</keyword>
<dbReference type="InterPro" id="IPR015958">
    <property type="entry name" value="Trk1_fungi"/>
</dbReference>
<evidence type="ECO:0000256" key="5">
    <source>
        <dbReference type="ARBA" id="ARBA00022692"/>
    </source>
</evidence>
<proteinExistence type="inferred from homology"/>
<evidence type="ECO:0000256" key="8">
    <source>
        <dbReference type="ARBA" id="ARBA00023065"/>
    </source>
</evidence>
<name>K1X6X3_MARBU</name>
<feature type="transmembrane region" description="Helical" evidence="11">
    <location>
        <begin position="66"/>
        <end position="91"/>
    </location>
</feature>
<keyword evidence="5 11" id="KW-0812">Transmembrane</keyword>
<dbReference type="STRING" id="1072389.K1X6X3"/>
<feature type="region of interest" description="Disordered" evidence="10">
    <location>
        <begin position="128"/>
        <end position="193"/>
    </location>
</feature>
<dbReference type="AlphaFoldDB" id="K1X6X3"/>
<evidence type="ECO:0000256" key="11">
    <source>
        <dbReference type="SAM" id="Phobius"/>
    </source>
</evidence>
<dbReference type="EMBL" id="JH921429">
    <property type="protein sequence ID" value="EKD20836.1"/>
    <property type="molecule type" value="Genomic_DNA"/>
</dbReference>